<feature type="domain" description="HMG box" evidence="1">
    <location>
        <begin position="21"/>
        <end position="58"/>
    </location>
</feature>
<evidence type="ECO:0000313" key="3">
    <source>
        <dbReference type="Proteomes" id="UP000789375"/>
    </source>
</evidence>
<keyword evidence="3" id="KW-1185">Reference proteome</keyword>
<dbReference type="InterPro" id="IPR036910">
    <property type="entry name" value="HMG_box_dom_sf"/>
</dbReference>
<dbReference type="Gene3D" id="1.10.30.10">
    <property type="entry name" value="High mobility group box domain"/>
    <property type="match status" value="1"/>
</dbReference>
<proteinExistence type="predicted"/>
<comment type="caution">
    <text evidence="2">The sequence shown here is derived from an EMBL/GenBank/DDBJ whole genome shotgun (WGS) entry which is preliminary data.</text>
</comment>
<dbReference type="AlphaFoldDB" id="A0A9N9HST3"/>
<evidence type="ECO:0000313" key="2">
    <source>
        <dbReference type="EMBL" id="CAG8703364.1"/>
    </source>
</evidence>
<dbReference type="SUPFAM" id="SSF47095">
    <property type="entry name" value="HMG-box"/>
    <property type="match status" value="1"/>
</dbReference>
<dbReference type="InterPro" id="IPR009071">
    <property type="entry name" value="HMG_box_dom"/>
</dbReference>
<dbReference type="CDD" id="cd00084">
    <property type="entry name" value="HMG-box_SF"/>
    <property type="match status" value="1"/>
</dbReference>
<dbReference type="EMBL" id="CAJVPP010009270">
    <property type="protein sequence ID" value="CAG8703364.1"/>
    <property type="molecule type" value="Genomic_DNA"/>
</dbReference>
<evidence type="ECO:0000259" key="1">
    <source>
        <dbReference type="Pfam" id="PF00505"/>
    </source>
</evidence>
<gene>
    <name evidence="2" type="ORF">FMOSSE_LOCUS13922</name>
</gene>
<organism evidence="2 3">
    <name type="scientific">Funneliformis mosseae</name>
    <name type="common">Endomycorrhizal fungus</name>
    <name type="synonym">Glomus mosseae</name>
    <dbReference type="NCBI Taxonomy" id="27381"/>
    <lineage>
        <taxon>Eukaryota</taxon>
        <taxon>Fungi</taxon>
        <taxon>Fungi incertae sedis</taxon>
        <taxon>Mucoromycota</taxon>
        <taxon>Glomeromycotina</taxon>
        <taxon>Glomeromycetes</taxon>
        <taxon>Glomerales</taxon>
        <taxon>Glomeraceae</taxon>
        <taxon>Funneliformis</taxon>
    </lineage>
</organism>
<protein>
    <submittedName>
        <fullName evidence="2">5775_t:CDS:1</fullName>
    </submittedName>
</protein>
<sequence>MLDVIIETPKMGKMGRRPNAFPNAKSREFSVIAGKLWKELSVAEKNKYIMLSEEKKRKECNSKNDLQKKKVKRTK</sequence>
<reference evidence="2" key="1">
    <citation type="submission" date="2021-06" db="EMBL/GenBank/DDBJ databases">
        <authorList>
            <person name="Kallberg Y."/>
            <person name="Tangrot J."/>
            <person name="Rosling A."/>
        </authorList>
    </citation>
    <scope>NUCLEOTIDE SEQUENCE</scope>
    <source>
        <strain evidence="2">87-6 pot B 2015</strain>
    </source>
</reference>
<dbReference type="Proteomes" id="UP000789375">
    <property type="component" value="Unassembled WGS sequence"/>
</dbReference>
<dbReference type="Pfam" id="PF00505">
    <property type="entry name" value="HMG_box"/>
    <property type="match status" value="1"/>
</dbReference>
<accession>A0A9N9HST3</accession>
<name>A0A9N9HST3_FUNMO</name>